<dbReference type="PROSITE" id="PS51007">
    <property type="entry name" value="CYTC"/>
    <property type="match status" value="1"/>
</dbReference>
<dbReference type="GO" id="GO:0016491">
    <property type="term" value="F:oxidoreductase activity"/>
    <property type="evidence" value="ECO:0007669"/>
    <property type="project" value="UniProtKB-KW"/>
</dbReference>
<evidence type="ECO:0000256" key="2">
    <source>
        <dbReference type="ARBA" id="ARBA00022723"/>
    </source>
</evidence>
<proteinExistence type="predicted"/>
<dbReference type="InterPro" id="IPR015170">
    <property type="entry name" value="DUF1924_SHP"/>
</dbReference>
<dbReference type="OrthoDB" id="5295318at2"/>
<evidence type="ECO:0000313" key="8">
    <source>
        <dbReference type="Proteomes" id="UP000198290"/>
    </source>
</evidence>
<keyword evidence="3 4" id="KW-0408">Iron</keyword>
<dbReference type="EC" id="1.10.2.2" evidence="7"/>
<dbReference type="GO" id="GO:0009055">
    <property type="term" value="F:electron transfer activity"/>
    <property type="evidence" value="ECO:0007669"/>
    <property type="project" value="InterPro"/>
</dbReference>
<dbReference type="GO" id="GO:0046872">
    <property type="term" value="F:metal ion binding"/>
    <property type="evidence" value="ECO:0007669"/>
    <property type="project" value="UniProtKB-KW"/>
</dbReference>
<dbReference type="Proteomes" id="UP000198290">
    <property type="component" value="Chromosome"/>
</dbReference>
<evidence type="ECO:0000256" key="1">
    <source>
        <dbReference type="ARBA" id="ARBA00022617"/>
    </source>
</evidence>
<feature type="domain" description="Cytochrome c" evidence="6">
    <location>
        <begin position="40"/>
        <end position="132"/>
    </location>
</feature>
<keyword evidence="8" id="KW-1185">Reference proteome</keyword>
<evidence type="ECO:0000256" key="3">
    <source>
        <dbReference type="ARBA" id="ARBA00023004"/>
    </source>
</evidence>
<dbReference type="InterPro" id="IPR009056">
    <property type="entry name" value="Cyt_c-like_dom"/>
</dbReference>
<feature type="signal peptide" evidence="5">
    <location>
        <begin position="1"/>
        <end position="18"/>
    </location>
</feature>
<keyword evidence="5" id="KW-0732">Signal</keyword>
<reference evidence="8" key="1">
    <citation type="journal article" date="2017" name="Biotechnol. Biofuels">
        <title>Evaluation of environmental bacterial communities as a factor affecting the growth of duckweed Lemna minor.</title>
        <authorList>
            <person name="Ishizawa H."/>
            <person name="Kuroda M."/>
            <person name="Morikawa M."/>
            <person name="Ike M."/>
        </authorList>
    </citation>
    <scope>NUCLEOTIDE SEQUENCE [LARGE SCALE GENOMIC DNA]</scope>
    <source>
        <strain evidence="8">H3</strain>
    </source>
</reference>
<gene>
    <name evidence="7" type="ORF">DLM_1504</name>
</gene>
<dbReference type="SUPFAM" id="SSF46626">
    <property type="entry name" value="Cytochrome c"/>
    <property type="match status" value="1"/>
</dbReference>
<evidence type="ECO:0000313" key="7">
    <source>
        <dbReference type="EMBL" id="BBF85123.1"/>
    </source>
</evidence>
<dbReference type="InterPro" id="IPR036909">
    <property type="entry name" value="Cyt_c-like_dom_sf"/>
</dbReference>
<evidence type="ECO:0000259" key="6">
    <source>
        <dbReference type="PROSITE" id="PS51007"/>
    </source>
</evidence>
<dbReference type="Gene3D" id="1.10.760.10">
    <property type="entry name" value="Cytochrome c-like domain"/>
    <property type="match status" value="1"/>
</dbReference>
<name>A0A3G9GE91_9NEIS</name>
<protein>
    <submittedName>
        <fullName evidence="7">Ubiquinol--cytochrome c reductase, cytochrome B subunit</fullName>
        <ecNumber evidence="7">1.10.2.2</ecNumber>
    </submittedName>
</protein>
<reference evidence="8" key="3">
    <citation type="journal article" date="2017" name="Plant Physiol. Biochem.">
        <title>Differential oxidative and antioxidative response of duckweed Lemna minor toward plant growth promoting/inhibiting bacteria.</title>
        <authorList>
            <person name="Ishizawa H."/>
            <person name="Kuroda M."/>
            <person name="Morikawa M."/>
            <person name="Ike M."/>
        </authorList>
    </citation>
    <scope>NUCLEOTIDE SEQUENCE [LARGE SCALE GENOMIC DNA]</scope>
    <source>
        <strain evidence="8">H3</strain>
    </source>
</reference>
<feature type="chain" id="PRO_5018237560" evidence="5">
    <location>
        <begin position="19"/>
        <end position="134"/>
    </location>
</feature>
<keyword evidence="2 4" id="KW-0479">Metal-binding</keyword>
<dbReference type="EMBL" id="AP018823">
    <property type="protein sequence ID" value="BBF85123.1"/>
    <property type="molecule type" value="Genomic_DNA"/>
</dbReference>
<dbReference type="AlphaFoldDB" id="A0A3G9GE91"/>
<dbReference type="GO" id="GO:0020037">
    <property type="term" value="F:heme binding"/>
    <property type="evidence" value="ECO:0007669"/>
    <property type="project" value="InterPro"/>
</dbReference>
<keyword evidence="1 4" id="KW-0349">Heme</keyword>
<reference evidence="7 8" key="2">
    <citation type="journal article" date="2017" name="Genome Announc.">
        <title>Draft genome sequence of Aquitalea magnusonii strain H3, a plant growth-promoting bacterium of duckweed Lemna minor.</title>
        <authorList>
            <person name="Ishizawa H."/>
            <person name="Kuroda M."/>
            <person name="Ike M."/>
        </authorList>
    </citation>
    <scope>NUCLEOTIDE SEQUENCE [LARGE SCALE GENOMIC DNA]</scope>
    <source>
        <strain evidence="7 8">H3</strain>
    </source>
</reference>
<sequence length="134" mass="14803">MRPWMILTLLMVSGAVMASPAIISDYAAQAKQANSGFAGFSAERGKSLYYREAVQGGKKMSCATCHTADPRQPGKTPAFRPLDAMAPVITPTRFTDAKKVEKWFRRNCDDVFKRECTAQEKGDFLTFLSSLKQG</sequence>
<dbReference type="Pfam" id="PF09086">
    <property type="entry name" value="DUF1924"/>
    <property type="match status" value="1"/>
</dbReference>
<evidence type="ECO:0000256" key="5">
    <source>
        <dbReference type="SAM" id="SignalP"/>
    </source>
</evidence>
<evidence type="ECO:0000256" key="4">
    <source>
        <dbReference type="PROSITE-ProRule" id="PRU00433"/>
    </source>
</evidence>
<organism evidence="7 8">
    <name type="scientific">Aquitalea magnusonii</name>
    <dbReference type="NCBI Taxonomy" id="332411"/>
    <lineage>
        <taxon>Bacteria</taxon>
        <taxon>Pseudomonadati</taxon>
        <taxon>Pseudomonadota</taxon>
        <taxon>Betaproteobacteria</taxon>
        <taxon>Neisseriales</taxon>
        <taxon>Chromobacteriaceae</taxon>
        <taxon>Aquitalea</taxon>
    </lineage>
</organism>
<keyword evidence="7" id="KW-0560">Oxidoreductase</keyword>
<dbReference type="RefSeq" id="WP_089084180.1">
    <property type="nucleotide sequence ID" value="NZ_AP018823.1"/>
</dbReference>
<accession>A0A3G9GE91</accession>
<dbReference type="KEGG" id="amah:DLM_1504"/>